<dbReference type="InterPro" id="IPR011650">
    <property type="entry name" value="Peptidase_M20_dimer"/>
</dbReference>
<feature type="binding site" evidence="3">
    <location>
        <position position="402"/>
    </location>
    <ligand>
        <name>Mn(2+)</name>
        <dbReference type="ChEBI" id="CHEBI:29035"/>
        <label>2</label>
    </ligand>
</feature>
<dbReference type="FunFam" id="3.30.70.360:FF:000014">
    <property type="entry name" value="N-acyl-L-amino acid amidohydrolase"/>
    <property type="match status" value="1"/>
</dbReference>
<dbReference type="GO" id="GO:0016787">
    <property type="term" value="F:hydrolase activity"/>
    <property type="evidence" value="ECO:0007669"/>
    <property type="project" value="UniProtKB-KW"/>
</dbReference>
<accession>A0A344U106</accession>
<dbReference type="CDD" id="cd03886">
    <property type="entry name" value="M20_Acy1"/>
    <property type="match status" value="1"/>
</dbReference>
<reference evidence="5 6" key="1">
    <citation type="submission" date="2018-01" db="EMBL/GenBank/DDBJ databases">
        <title>Draft genome Sequence of streptomyces globosus LZH-48.</title>
        <authorList>
            <person name="Ran K."/>
            <person name="Li Z."/>
            <person name="Wei S."/>
            <person name="Dong R."/>
        </authorList>
    </citation>
    <scope>NUCLEOTIDE SEQUENCE [LARGE SCALE GENOMIC DNA]</scope>
    <source>
        <strain evidence="5 6">LZH-48</strain>
    </source>
</reference>
<dbReference type="EMBL" id="CP030862">
    <property type="protein sequence ID" value="AXE24577.1"/>
    <property type="molecule type" value="Genomic_DNA"/>
</dbReference>
<feature type="domain" description="Peptidase M20 dimerisation" evidence="4">
    <location>
        <begin position="223"/>
        <end position="319"/>
    </location>
</feature>
<dbReference type="Pfam" id="PF07687">
    <property type="entry name" value="M20_dimer"/>
    <property type="match status" value="1"/>
</dbReference>
<dbReference type="PIRSF" id="PIRSF005962">
    <property type="entry name" value="Pept_M20D_amidohydro"/>
    <property type="match status" value="1"/>
</dbReference>
<evidence type="ECO:0000313" key="6">
    <source>
        <dbReference type="Proteomes" id="UP000252004"/>
    </source>
</evidence>
<keyword evidence="3" id="KW-0479">Metal-binding</keyword>
<comment type="cofactor">
    <cofactor evidence="3">
        <name>Mn(2+)</name>
        <dbReference type="ChEBI" id="CHEBI:29035"/>
    </cofactor>
    <text evidence="3">The Mn(2+) ion enhances activity.</text>
</comment>
<dbReference type="InterPro" id="IPR017439">
    <property type="entry name" value="Amidohydrolase"/>
</dbReference>
<name>A0A344U106_9ACTN</name>
<evidence type="ECO:0000259" key="4">
    <source>
        <dbReference type="Pfam" id="PF07687"/>
    </source>
</evidence>
<dbReference type="GO" id="GO:0046872">
    <property type="term" value="F:metal ion binding"/>
    <property type="evidence" value="ECO:0007669"/>
    <property type="project" value="UniProtKB-KW"/>
</dbReference>
<keyword evidence="6" id="KW-1185">Reference proteome</keyword>
<dbReference type="OrthoDB" id="9777385at2"/>
<dbReference type="Gene3D" id="3.30.70.360">
    <property type="match status" value="1"/>
</dbReference>
<dbReference type="NCBIfam" id="TIGR01891">
    <property type="entry name" value="amidohydrolases"/>
    <property type="match status" value="1"/>
</dbReference>
<protein>
    <submittedName>
        <fullName evidence="5">Amidohydrolase</fullName>
    </submittedName>
</protein>
<gene>
    <name evidence="5" type="ORF">C0216_14905</name>
</gene>
<evidence type="ECO:0000313" key="5">
    <source>
        <dbReference type="EMBL" id="AXE24577.1"/>
    </source>
</evidence>
<evidence type="ECO:0000256" key="3">
    <source>
        <dbReference type="PIRSR" id="PIRSR005962-1"/>
    </source>
</evidence>
<keyword evidence="2 5" id="KW-0378">Hydrolase</keyword>
<comment type="similarity">
    <text evidence="1">Belongs to the peptidase M20 family.</text>
</comment>
<evidence type="ECO:0000256" key="1">
    <source>
        <dbReference type="ARBA" id="ARBA00006153"/>
    </source>
</evidence>
<dbReference type="Pfam" id="PF01546">
    <property type="entry name" value="Peptidase_M20"/>
    <property type="match status" value="1"/>
</dbReference>
<dbReference type="Proteomes" id="UP000252004">
    <property type="component" value="Chromosome"/>
</dbReference>
<keyword evidence="3" id="KW-0464">Manganese</keyword>
<feature type="binding site" evidence="3">
    <location>
        <position position="134"/>
    </location>
    <ligand>
        <name>Mn(2+)</name>
        <dbReference type="ChEBI" id="CHEBI:29035"/>
        <label>2</label>
    </ligand>
</feature>
<dbReference type="AlphaFoldDB" id="A0A344U106"/>
<feature type="binding site" evidence="3">
    <location>
        <position position="199"/>
    </location>
    <ligand>
        <name>Mn(2+)</name>
        <dbReference type="ChEBI" id="CHEBI:29035"/>
        <label>2</label>
    </ligand>
</feature>
<dbReference type="KEGG" id="sgz:C0216_14905"/>
<dbReference type="SUPFAM" id="SSF53187">
    <property type="entry name" value="Zn-dependent exopeptidases"/>
    <property type="match status" value="1"/>
</dbReference>
<dbReference type="PANTHER" id="PTHR11014">
    <property type="entry name" value="PEPTIDASE M20 FAMILY MEMBER"/>
    <property type="match status" value="1"/>
</dbReference>
<dbReference type="SUPFAM" id="SSF55031">
    <property type="entry name" value="Bacterial exopeptidase dimerisation domain"/>
    <property type="match status" value="1"/>
</dbReference>
<feature type="binding site" evidence="3">
    <location>
        <position position="170"/>
    </location>
    <ligand>
        <name>Mn(2+)</name>
        <dbReference type="ChEBI" id="CHEBI:29035"/>
        <label>2</label>
    </ligand>
</feature>
<proteinExistence type="inferred from homology"/>
<organism evidence="5 6">
    <name type="scientific">Streptomyces globosus</name>
    <dbReference type="NCBI Taxonomy" id="68209"/>
    <lineage>
        <taxon>Bacteria</taxon>
        <taxon>Bacillati</taxon>
        <taxon>Actinomycetota</taxon>
        <taxon>Actinomycetes</taxon>
        <taxon>Kitasatosporales</taxon>
        <taxon>Streptomycetaceae</taxon>
        <taxon>Streptomyces</taxon>
    </lineage>
</organism>
<evidence type="ECO:0000256" key="2">
    <source>
        <dbReference type="ARBA" id="ARBA00022801"/>
    </source>
</evidence>
<dbReference type="Gene3D" id="3.40.630.10">
    <property type="entry name" value="Zn peptidases"/>
    <property type="match status" value="1"/>
</dbReference>
<feature type="binding site" evidence="3">
    <location>
        <position position="136"/>
    </location>
    <ligand>
        <name>Mn(2+)</name>
        <dbReference type="ChEBI" id="CHEBI:29035"/>
        <label>2</label>
    </ligand>
</feature>
<sequence length="435" mass="44605">MAGDPCPCARHVPRGDEEIPLSVPAPASGGAALEGLLADAHAALPDTVALRRRIHRFPELGMHLPRTQQAVLEALDGLGLEVATGSGLSSVTAALEGALPGPAVLLRADMDALPLEEGTGLEFASRVPGAMHACGHDTHTAMLVGAARLLAARRGLLAGRVVFMFQPGEESGGGARHMIDEGVLETAGGTRVAAAFALHVTTRFDSGTLHLRSGPTFAASDRLHVTVRGRGGHASSPHRALDPVPVACEIVQALQSMVTRTLDVFDPAVVTVASIHAGTTASNVIPETAEIRGTFRTLSPGARQQVREGIQRVARHVAAAHGAEAGVELEEGYPPVVNDADRTAALYDTAVALLGADRVGRLAAPFMGAEDFSYVLQEVPGSMAFLGARPPGVPPEEAADLHSNLAVFDEDALAAGAAVYAAAALRAGPAPAGSG</sequence>
<dbReference type="InterPro" id="IPR036264">
    <property type="entry name" value="Bact_exopeptidase_dim_dom"/>
</dbReference>
<dbReference type="InterPro" id="IPR002933">
    <property type="entry name" value="Peptidase_M20"/>
</dbReference>
<dbReference type="PANTHER" id="PTHR11014:SF63">
    <property type="entry name" value="METALLOPEPTIDASE, PUTATIVE (AFU_ORTHOLOGUE AFUA_6G09600)-RELATED"/>
    <property type="match status" value="1"/>
</dbReference>